<proteinExistence type="evidence at transcript level"/>
<name>A0A023G4M4_AMBTT</name>
<feature type="compositionally biased region" description="Pro residues" evidence="1">
    <location>
        <begin position="117"/>
        <end position="132"/>
    </location>
</feature>
<dbReference type="EMBL" id="GBBM01006716">
    <property type="protein sequence ID" value="JAC28702.1"/>
    <property type="molecule type" value="mRNA"/>
</dbReference>
<feature type="non-terminal residue" evidence="3">
    <location>
        <position position="1"/>
    </location>
</feature>
<reference evidence="3" key="1">
    <citation type="submission" date="2014-03" db="EMBL/GenBank/DDBJ databases">
        <title>The sialotranscriptome of Amblyomma triste, Amblyomma parvum and Amblyomma cajennense ticks, uncovered by 454-based RNA-seq.</title>
        <authorList>
            <person name="Garcia G.R."/>
            <person name="Gardinassi L.G."/>
            <person name="Ribeiro J.M."/>
            <person name="Anatriello E."/>
            <person name="Ferreira B.R."/>
            <person name="Moreira H.N."/>
            <person name="Mafra C."/>
            <person name="Olegario M.M."/>
            <person name="Szabo P.J."/>
            <person name="Miranda-Santos I.K."/>
            <person name="Maruyama S.R."/>
        </authorList>
    </citation>
    <scope>NUCLEOTIDE SEQUENCE</scope>
    <source>
        <strain evidence="3">Mato Grasso do Sul</strain>
        <tissue evidence="3">Salivary glands</tissue>
    </source>
</reference>
<feature type="compositionally biased region" description="Basic and acidic residues" evidence="1">
    <location>
        <begin position="894"/>
        <end position="926"/>
    </location>
</feature>
<feature type="compositionally biased region" description="Basic residues" evidence="1">
    <location>
        <begin position="1007"/>
        <end position="1016"/>
    </location>
</feature>
<dbReference type="PANTHER" id="PTHR31532:SF10">
    <property type="entry name" value="BIORIENTATION OF CHROMOSOMES IN CELL DIVISION PROTEIN 1-LIKE 1"/>
    <property type="match status" value="1"/>
</dbReference>
<feature type="compositionally biased region" description="Polar residues" evidence="1">
    <location>
        <begin position="827"/>
        <end position="839"/>
    </location>
</feature>
<dbReference type="AlphaFoldDB" id="A0A023G4M4"/>
<evidence type="ECO:0000256" key="1">
    <source>
        <dbReference type="SAM" id="MobiDB-lite"/>
    </source>
</evidence>
<feature type="region of interest" description="Disordered" evidence="1">
    <location>
        <begin position="281"/>
        <end position="530"/>
    </location>
</feature>
<dbReference type="GO" id="GO:0048188">
    <property type="term" value="C:Set1C/COMPASS complex"/>
    <property type="evidence" value="ECO:0007669"/>
    <property type="project" value="TreeGrafter"/>
</dbReference>
<feature type="compositionally biased region" description="Basic and acidic residues" evidence="1">
    <location>
        <begin position="715"/>
        <end position="732"/>
    </location>
</feature>
<feature type="compositionally biased region" description="Low complexity" evidence="1">
    <location>
        <begin position="843"/>
        <end position="853"/>
    </location>
</feature>
<feature type="compositionally biased region" description="Basic and acidic residues" evidence="1">
    <location>
        <begin position="466"/>
        <end position="516"/>
    </location>
</feature>
<evidence type="ECO:0000259" key="2">
    <source>
        <dbReference type="Pfam" id="PF05205"/>
    </source>
</evidence>
<feature type="compositionally biased region" description="Basic and acidic residues" evidence="1">
    <location>
        <begin position="281"/>
        <end position="363"/>
    </location>
</feature>
<dbReference type="InterPro" id="IPR055264">
    <property type="entry name" value="BOD1/SHG1_dom"/>
</dbReference>
<dbReference type="Pfam" id="PF05205">
    <property type="entry name" value="COMPASS-Shg1"/>
    <property type="match status" value="1"/>
</dbReference>
<feature type="compositionally biased region" description="Polar residues" evidence="1">
    <location>
        <begin position="959"/>
        <end position="974"/>
    </location>
</feature>
<feature type="compositionally biased region" description="Acidic residues" evidence="1">
    <location>
        <begin position="591"/>
        <end position="602"/>
    </location>
</feature>
<sequence>DAVATMFVLCLFQPAYLNLKQRIEGYITKFLSTQTWTPDLNKNHVRDMMRREINESGMLSAGMDHLVDQIVNPKIYQVFTPEVEDGVRQYLGLSSLKDSSAQQPAPEAATDTSILPPQTPALPPPPLPPLPPKSEFSIDETTQDVPGSCSPKPYIEACTPDDTTDSSGPHLMIVTDNSERTEELPANMPFEEAVSADLSVTSAEPVEPVPSDTDGAHTPEQTAAAAPELQAVCPSANEDERLPVEDVVESSMPLDVLKPNLLSEIKPIEIDKKDCEKIADMTQKEIKSMDKDRKERKLNSGRSRESSSHSSRHESHSKTHSKKGSDMSKSKPHKSSRDGDLTRESRDVAKEKDKHSSSRDKGSSSKVEISGSKTDVGKEERSKGHSSQSSRSKESDSRSERKRSDDRRSHHSSRHSHDDKRRHSDKHSREEKSRDRSDSHRSHSESRKDKDKSSTKVSSRQHKSSKSSEKRGESSRKDKDHAKERKHDYSKQNSSDSRDGGSSKRTSSEKTAKPTRQDLFQADDGKPCYVDVPETSVQIYSEMHANSYDNSQLSFQSASQNSSFEVVEHVAQKASEKDILNGASQSKATVDADDADADDDAQETLSEAYDECSRGSYGALQLVKAKETEILRFTYVTDKSSGSSVIDLQPVDVVFEEQPQTVHDPEPVGEDGAQLENIDQKSGPSVAALLEVPEQKSPLRKHEATRRKITTETNSPEKKRPRWETSDGHESDGAWSDLTVSSVHTSDLSSYDDCISVSSADEELFAMFKGTKKIPLKEIKKMTSSSNEDEERMNRPQVKPPACDRVLPLAVVPEKVAEPTPGKELQQPCTEPHLSSSTEKASRLSSSPSTVTSDGAPEPKMELRRTRKINPKYASEEFSSIFTKGKRPTGTIDLTKHGKERHHEEQSSSRAEPRKISRGGAPDDQRVPVSCDETDQFSDASITERSRRPARRPSGGESQPRSESTSSKRYQSSDLYKPRPVIPSRSRRSRPSPTEQDTPKKEQGRKVCIKAKRGRPPKAGSKVGSSRGKRL</sequence>
<dbReference type="PANTHER" id="PTHR31532">
    <property type="entry name" value="BIORIENTATION OF CHROMOSOMES IN CELL DIVISION 1 FAMILY MEMBER"/>
    <property type="match status" value="1"/>
</dbReference>
<organism evidence="3">
    <name type="scientific">Amblyomma triste</name>
    <name type="common">Neotropical tick</name>
    <dbReference type="NCBI Taxonomy" id="251400"/>
    <lineage>
        <taxon>Eukaryota</taxon>
        <taxon>Metazoa</taxon>
        <taxon>Ecdysozoa</taxon>
        <taxon>Arthropoda</taxon>
        <taxon>Chelicerata</taxon>
        <taxon>Arachnida</taxon>
        <taxon>Acari</taxon>
        <taxon>Parasitiformes</taxon>
        <taxon>Ixodida</taxon>
        <taxon>Ixodoidea</taxon>
        <taxon>Ixodidae</taxon>
        <taxon>Amblyomminae</taxon>
        <taxon>Amblyomma</taxon>
    </lineage>
</organism>
<feature type="compositionally biased region" description="Basic and acidic residues" evidence="1">
    <location>
        <begin position="391"/>
        <end position="408"/>
    </location>
</feature>
<feature type="region of interest" description="Disordered" evidence="1">
    <location>
        <begin position="575"/>
        <end position="609"/>
    </location>
</feature>
<feature type="region of interest" description="Disordered" evidence="1">
    <location>
        <begin position="660"/>
        <end position="737"/>
    </location>
</feature>
<feature type="domain" description="BOD1/SHG1" evidence="2">
    <location>
        <begin position="14"/>
        <end position="84"/>
    </location>
</feature>
<feature type="compositionally biased region" description="Basic and acidic residues" evidence="1">
    <location>
        <begin position="415"/>
        <end position="454"/>
    </location>
</feature>
<dbReference type="GO" id="GO:0031297">
    <property type="term" value="P:replication fork processing"/>
    <property type="evidence" value="ECO:0007669"/>
    <property type="project" value="TreeGrafter"/>
</dbReference>
<protein>
    <submittedName>
        <fullName evidence="3">Putative splicing factor arginine/serine-rich</fullName>
    </submittedName>
</protein>
<accession>A0A023G4M4</accession>
<feature type="region of interest" description="Disordered" evidence="1">
    <location>
        <begin position="97"/>
        <end position="172"/>
    </location>
</feature>
<feature type="region of interest" description="Disordered" evidence="1">
    <location>
        <begin position="776"/>
        <end position="1031"/>
    </location>
</feature>
<evidence type="ECO:0000313" key="3">
    <source>
        <dbReference type="EMBL" id="JAC28702.1"/>
    </source>
</evidence>